<organism evidence="1 2">
    <name type="scientific">Kibdelosporangium philippinense</name>
    <dbReference type="NCBI Taxonomy" id="211113"/>
    <lineage>
        <taxon>Bacteria</taxon>
        <taxon>Bacillati</taxon>
        <taxon>Actinomycetota</taxon>
        <taxon>Actinomycetes</taxon>
        <taxon>Pseudonocardiales</taxon>
        <taxon>Pseudonocardiaceae</taxon>
        <taxon>Kibdelosporangium</taxon>
    </lineage>
</organism>
<gene>
    <name evidence="1" type="ORF">LWC34_38030</name>
</gene>
<reference evidence="1 2" key="1">
    <citation type="submission" date="2021-12" db="EMBL/GenBank/DDBJ databases">
        <title>Genome sequence of Kibdelosporangium philippinense ATCC 49844.</title>
        <authorList>
            <person name="Fedorov E.A."/>
            <person name="Omeragic M."/>
            <person name="Shalygina K.F."/>
            <person name="Maclea K.S."/>
        </authorList>
    </citation>
    <scope>NUCLEOTIDE SEQUENCE [LARGE SCALE GENOMIC DNA]</scope>
    <source>
        <strain evidence="1 2">ATCC 49844</strain>
    </source>
</reference>
<dbReference type="RefSeq" id="WP_233730059.1">
    <property type="nucleotide sequence ID" value="NZ_JAJVCN010000003.1"/>
</dbReference>
<proteinExistence type="predicted"/>
<comment type="caution">
    <text evidence="1">The sequence shown here is derived from an EMBL/GenBank/DDBJ whole genome shotgun (WGS) entry which is preliminary data.</text>
</comment>
<accession>A0ABS8ZM36</accession>
<name>A0ABS8ZM36_9PSEU</name>
<evidence type="ECO:0000313" key="1">
    <source>
        <dbReference type="EMBL" id="MCE7008572.1"/>
    </source>
</evidence>
<dbReference type="InterPro" id="IPR025339">
    <property type="entry name" value="DUF4245"/>
</dbReference>
<dbReference type="Proteomes" id="UP001521150">
    <property type="component" value="Unassembled WGS sequence"/>
</dbReference>
<keyword evidence="2" id="KW-1185">Reference proteome</keyword>
<evidence type="ECO:0000313" key="2">
    <source>
        <dbReference type="Proteomes" id="UP001521150"/>
    </source>
</evidence>
<sequence>MSAPNRFKTSARDMVLSLAVLTAIIGAIVWLTQGCEFSPSGPKVDPGSAPTVDAPKELSSAARRVDFPVRSPALPPDWRANSSNTTPLGSGAGRTVAVRVGWITPGGKYLRLSQSKAPVDELVVFEAGGDVSASSTGTVDVSGTQWTKYRGRGEEPSWVLSKDGVQLLITGSGTEDEFRTLATAAQTAAPIAK</sequence>
<dbReference type="EMBL" id="JAJVCN010000003">
    <property type="protein sequence ID" value="MCE7008572.1"/>
    <property type="molecule type" value="Genomic_DNA"/>
</dbReference>
<protein>
    <submittedName>
        <fullName evidence="1">DUF4245 domain-containing protein</fullName>
    </submittedName>
</protein>
<dbReference type="Pfam" id="PF14030">
    <property type="entry name" value="DUF4245"/>
    <property type="match status" value="1"/>
</dbReference>
<dbReference type="PROSITE" id="PS51257">
    <property type="entry name" value="PROKAR_LIPOPROTEIN"/>
    <property type="match status" value="1"/>
</dbReference>